<protein>
    <recommendedName>
        <fullName evidence="3">CdiI immunity protein domain-containing protein</fullName>
    </recommendedName>
</protein>
<evidence type="ECO:0008006" key="3">
    <source>
        <dbReference type="Google" id="ProtNLM"/>
    </source>
</evidence>
<dbReference type="AlphaFoldDB" id="A0A1I4AKP1"/>
<keyword evidence="2" id="KW-1185">Reference proteome</keyword>
<accession>A0A1I4AKP1</accession>
<organism evidence="1 2">
    <name type="scientific">Neomesorhizobium albiziae</name>
    <dbReference type="NCBI Taxonomy" id="335020"/>
    <lineage>
        <taxon>Bacteria</taxon>
        <taxon>Pseudomonadati</taxon>
        <taxon>Pseudomonadota</taxon>
        <taxon>Alphaproteobacteria</taxon>
        <taxon>Hyphomicrobiales</taxon>
        <taxon>Phyllobacteriaceae</taxon>
        <taxon>Neomesorhizobium</taxon>
    </lineage>
</organism>
<sequence>MQQCIRFSPNSVENFFDGFYEFYSTLDDLAKLGLGSLTQEEKRELAPILDEITSPRYSADDLVQLWKSSPADVWLTNGKQIRTLFKRAREMIGELDSRQ</sequence>
<gene>
    <name evidence="1" type="ORF">SAMN04488498_108120</name>
</gene>
<name>A0A1I4AKP1_9HYPH</name>
<reference evidence="1 2" key="1">
    <citation type="submission" date="2016-10" db="EMBL/GenBank/DDBJ databases">
        <authorList>
            <person name="Varghese N."/>
            <person name="Submissions S."/>
        </authorList>
    </citation>
    <scope>NUCLEOTIDE SEQUENCE [LARGE SCALE GENOMIC DNA]</scope>
    <source>
        <strain evidence="1 2">DSM 21822</strain>
    </source>
</reference>
<proteinExistence type="predicted"/>
<evidence type="ECO:0000313" key="1">
    <source>
        <dbReference type="EMBL" id="SFK56760.1"/>
    </source>
</evidence>
<evidence type="ECO:0000313" key="2">
    <source>
        <dbReference type="Proteomes" id="UP000323300"/>
    </source>
</evidence>
<dbReference type="Proteomes" id="UP000323300">
    <property type="component" value="Unassembled WGS sequence"/>
</dbReference>
<dbReference type="EMBL" id="FOSL01000008">
    <property type="protein sequence ID" value="SFK56760.1"/>
    <property type="molecule type" value="Genomic_DNA"/>
</dbReference>